<dbReference type="RefSeq" id="WP_135207785.1">
    <property type="nucleotide sequence ID" value="NZ_SPVF01000171.1"/>
</dbReference>
<keyword evidence="2" id="KW-1133">Transmembrane helix</keyword>
<dbReference type="AlphaFoldDB" id="A0A4Y9SBC0"/>
<gene>
    <name evidence="3" type="ORF">E4L96_13700</name>
</gene>
<sequence>MEHHQHDHHGQHGKHDKQADAQRKAFLLQEAERHRDAIILAKQHIKYGAKPEVIIHNMLDQATYTVRNKVDALLTPTGLSVTAVAPYAIKVLGILRRRGQLKPALGIGAVLAGVAWYINKRRQEHFLAQ</sequence>
<feature type="region of interest" description="Disordered" evidence="1">
    <location>
        <begin position="1"/>
        <end position="20"/>
    </location>
</feature>
<reference evidence="3 4" key="1">
    <citation type="submission" date="2019-03" db="EMBL/GenBank/DDBJ databases">
        <title>Draft Genome Sequence of Massilia arenosa sp. nov., a Novel Massilia Species Isolated from a Sandy-loam Maize Soil.</title>
        <authorList>
            <person name="Raths R."/>
            <person name="Peta V."/>
            <person name="Bucking H."/>
        </authorList>
    </citation>
    <scope>NUCLEOTIDE SEQUENCE [LARGE SCALE GENOMIC DNA]</scope>
    <source>
        <strain evidence="3 4">MC02</strain>
    </source>
</reference>
<feature type="transmembrane region" description="Helical" evidence="2">
    <location>
        <begin position="101"/>
        <end position="118"/>
    </location>
</feature>
<dbReference type="Proteomes" id="UP000298438">
    <property type="component" value="Unassembled WGS sequence"/>
</dbReference>
<dbReference type="OrthoDB" id="8777245at2"/>
<organism evidence="3 4">
    <name type="scientific">Zemynaea arenosa</name>
    <dbReference type="NCBI Taxonomy" id="2561931"/>
    <lineage>
        <taxon>Bacteria</taxon>
        <taxon>Pseudomonadati</taxon>
        <taxon>Pseudomonadota</taxon>
        <taxon>Betaproteobacteria</taxon>
        <taxon>Burkholderiales</taxon>
        <taxon>Oxalobacteraceae</taxon>
        <taxon>Telluria group</taxon>
        <taxon>Zemynaea</taxon>
    </lineage>
</organism>
<keyword evidence="4" id="KW-1185">Reference proteome</keyword>
<feature type="compositionally biased region" description="Basic and acidic residues" evidence="1">
    <location>
        <begin position="1"/>
        <end position="10"/>
    </location>
</feature>
<evidence type="ECO:0000313" key="4">
    <source>
        <dbReference type="Proteomes" id="UP000298438"/>
    </source>
</evidence>
<keyword evidence="2" id="KW-0812">Transmembrane</keyword>
<keyword evidence="2" id="KW-0472">Membrane</keyword>
<comment type="caution">
    <text evidence="3">The sequence shown here is derived from an EMBL/GenBank/DDBJ whole genome shotgun (WGS) entry which is preliminary data.</text>
</comment>
<protein>
    <submittedName>
        <fullName evidence="3">Uncharacterized protein</fullName>
    </submittedName>
</protein>
<evidence type="ECO:0000313" key="3">
    <source>
        <dbReference type="EMBL" id="TFW17938.1"/>
    </source>
</evidence>
<dbReference type="EMBL" id="SPVF01000171">
    <property type="protein sequence ID" value="TFW17938.1"/>
    <property type="molecule type" value="Genomic_DNA"/>
</dbReference>
<proteinExistence type="predicted"/>
<feature type="transmembrane region" description="Helical" evidence="2">
    <location>
        <begin position="72"/>
        <end position="89"/>
    </location>
</feature>
<accession>A0A4Y9SBC0</accession>
<evidence type="ECO:0000256" key="1">
    <source>
        <dbReference type="SAM" id="MobiDB-lite"/>
    </source>
</evidence>
<evidence type="ECO:0000256" key="2">
    <source>
        <dbReference type="SAM" id="Phobius"/>
    </source>
</evidence>
<name>A0A4Y9SBC0_9BURK</name>